<gene>
    <name evidence="1" type="ORF">FE251_09240</name>
</gene>
<evidence type="ECO:0000313" key="1">
    <source>
        <dbReference type="EMBL" id="QDB79538.1"/>
    </source>
</evidence>
<accession>A0ABX5VQ60</accession>
<dbReference type="EMBL" id="CP040899">
    <property type="protein sequence ID" value="QDB79538.1"/>
    <property type="molecule type" value="Genomic_DNA"/>
</dbReference>
<sequence length="441" mass="49014">MLIELVLEILREVKPGALAVKHVRVRRRIGQLQKVLRALRDSPAEVVESTETASKSNSELVVRLTGNVARRYLSLSGGVGRALSTNSTVSRTSTTRRRKESYLRDLAPALANALEKATAARQKGALLVVLDDFYFIAKETQPMVLDHLHGITKRSKVWLKIGSVHSRTRSYVEGDPPLGMQPPNDLQHVSLDVGLSEFLTAKAFLEDVADGVLQPHGLKVRDVLTSTARERAVLVAGGAVARDYFDLLIASADAEWENAQSGGSASSKAQSGGFRIGAESVQAAAGRMLERKQTDLRNDAGRDAPGLELRFADLVAFARDRDTYFFLVKRSDIDSEWGREIVELEDLRFVHRIMVTRPNTGSMRRVDTIVFMVDIPALVDKRMQKIPVEFWKPRKSDELRKASWVYEPEWVSLNKARRSGSAGDTDMQLVLESIDAEEGRL</sequence>
<evidence type="ECO:0000313" key="2">
    <source>
        <dbReference type="Proteomes" id="UP000313948"/>
    </source>
</evidence>
<proteinExistence type="predicted"/>
<dbReference type="Proteomes" id="UP000313948">
    <property type="component" value="Chromosome"/>
</dbReference>
<reference evidence="1 2" key="1">
    <citation type="submission" date="2019-05" db="EMBL/GenBank/DDBJ databases">
        <title>Georgenia *** sp. nov., and Georgenia *** sp. nov., isolated from the intestinal contents of plateau pika (Ochotona curzoniae) in the Qinghai-Tibet plateau of China.</title>
        <authorList>
            <person name="Tian Z."/>
        </authorList>
    </citation>
    <scope>NUCLEOTIDE SEQUENCE [LARGE SCALE GENOMIC DNA]</scope>
    <source>
        <strain evidence="1 2">Z294</strain>
    </source>
</reference>
<dbReference type="RefSeq" id="WP_139948565.1">
    <property type="nucleotide sequence ID" value="NZ_CP040899.1"/>
</dbReference>
<protein>
    <submittedName>
        <fullName evidence="1">Uncharacterized protein</fullName>
    </submittedName>
</protein>
<name>A0ABX5VQ60_9MICO</name>
<keyword evidence="2" id="KW-1185">Reference proteome</keyword>
<organism evidence="1 2">
    <name type="scientific">Georgenia wutianyii</name>
    <dbReference type="NCBI Taxonomy" id="2585135"/>
    <lineage>
        <taxon>Bacteria</taxon>
        <taxon>Bacillati</taxon>
        <taxon>Actinomycetota</taxon>
        <taxon>Actinomycetes</taxon>
        <taxon>Micrococcales</taxon>
        <taxon>Bogoriellaceae</taxon>
        <taxon>Georgenia</taxon>
    </lineage>
</organism>